<dbReference type="STRING" id="1182541.W9Y9C3"/>
<dbReference type="Proteomes" id="UP000019484">
    <property type="component" value="Unassembled WGS sequence"/>
</dbReference>
<dbReference type="AlphaFoldDB" id="W9Y9C3"/>
<dbReference type="OrthoDB" id="4161676at2759"/>
<keyword evidence="3" id="KW-1185">Reference proteome</keyword>
<accession>W9Y9C3</accession>
<comment type="caution">
    <text evidence="2">The sequence shown here is derived from an EMBL/GenBank/DDBJ whole genome shotgun (WGS) entry which is preliminary data.</text>
</comment>
<evidence type="ECO:0000313" key="3">
    <source>
        <dbReference type="Proteomes" id="UP000019484"/>
    </source>
</evidence>
<organism evidence="2 3">
    <name type="scientific">Capronia coronata CBS 617.96</name>
    <dbReference type="NCBI Taxonomy" id="1182541"/>
    <lineage>
        <taxon>Eukaryota</taxon>
        <taxon>Fungi</taxon>
        <taxon>Dikarya</taxon>
        <taxon>Ascomycota</taxon>
        <taxon>Pezizomycotina</taxon>
        <taxon>Eurotiomycetes</taxon>
        <taxon>Chaetothyriomycetidae</taxon>
        <taxon>Chaetothyriales</taxon>
        <taxon>Herpotrichiellaceae</taxon>
        <taxon>Capronia</taxon>
    </lineage>
</organism>
<proteinExistence type="predicted"/>
<dbReference type="GeneID" id="19161492"/>
<feature type="compositionally biased region" description="Basic and acidic residues" evidence="1">
    <location>
        <begin position="110"/>
        <end position="124"/>
    </location>
</feature>
<feature type="region of interest" description="Disordered" evidence="1">
    <location>
        <begin position="1"/>
        <end position="260"/>
    </location>
</feature>
<gene>
    <name evidence="2" type="ORF">A1O1_06625</name>
</gene>
<reference evidence="2 3" key="1">
    <citation type="submission" date="2013-03" db="EMBL/GenBank/DDBJ databases">
        <title>The Genome Sequence of Capronia coronata CBS 617.96.</title>
        <authorList>
            <consortium name="The Broad Institute Genomics Platform"/>
            <person name="Cuomo C."/>
            <person name="de Hoog S."/>
            <person name="Gorbushina A."/>
            <person name="Walker B."/>
            <person name="Young S.K."/>
            <person name="Zeng Q."/>
            <person name="Gargeya S."/>
            <person name="Fitzgerald M."/>
            <person name="Haas B."/>
            <person name="Abouelleil A."/>
            <person name="Allen A.W."/>
            <person name="Alvarado L."/>
            <person name="Arachchi H.M."/>
            <person name="Berlin A.M."/>
            <person name="Chapman S.B."/>
            <person name="Gainer-Dewar J."/>
            <person name="Goldberg J."/>
            <person name="Griggs A."/>
            <person name="Gujja S."/>
            <person name="Hansen M."/>
            <person name="Howarth C."/>
            <person name="Imamovic A."/>
            <person name="Ireland A."/>
            <person name="Larimer J."/>
            <person name="McCowan C."/>
            <person name="Murphy C."/>
            <person name="Pearson M."/>
            <person name="Poon T.W."/>
            <person name="Priest M."/>
            <person name="Roberts A."/>
            <person name="Saif S."/>
            <person name="Shea T."/>
            <person name="Sisk P."/>
            <person name="Sykes S."/>
            <person name="Wortman J."/>
            <person name="Nusbaum C."/>
            <person name="Birren B."/>
        </authorList>
    </citation>
    <scope>NUCLEOTIDE SEQUENCE [LARGE SCALE GENOMIC DNA]</scope>
    <source>
        <strain evidence="2 3">CBS 617.96</strain>
    </source>
</reference>
<feature type="compositionally biased region" description="Polar residues" evidence="1">
    <location>
        <begin position="1"/>
        <end position="35"/>
    </location>
</feature>
<feature type="compositionally biased region" description="Low complexity" evidence="1">
    <location>
        <begin position="36"/>
        <end position="66"/>
    </location>
</feature>
<feature type="compositionally biased region" description="Polar residues" evidence="1">
    <location>
        <begin position="250"/>
        <end position="260"/>
    </location>
</feature>
<name>W9Y9C3_9EURO</name>
<evidence type="ECO:0000313" key="2">
    <source>
        <dbReference type="EMBL" id="EXJ86255.1"/>
    </source>
</evidence>
<dbReference type="EMBL" id="AMWN01000005">
    <property type="protein sequence ID" value="EXJ86255.1"/>
    <property type="molecule type" value="Genomic_DNA"/>
</dbReference>
<dbReference type="HOGENOM" id="CLU_1069565_0_0_1"/>
<sequence length="260" mass="26375">MESAKKTISSIVYGSDETGQSTNSTGPGTHNSDTFSSAGTNHTSSSTAATHNTTSSAATDTKSAPTVHDITTSNGGEGTHSHVGGAHHTAGTHHHQEGSEFRSGTQQYEGTKHHDGSHHHEGPRHSGTPSEPDRADVQTPHQGRDPALVGEPAGTGTGKLTGTAEPGSHSAVFGLTPDGHRETKTSPYSTAPVPASSLGRHSANKAGHNDTSSRAPMGAGVHEQMNRPDNGPKGLERTDPAPAHPGSGSKAGSGTANPLA</sequence>
<dbReference type="RefSeq" id="XP_007725693.1">
    <property type="nucleotide sequence ID" value="XM_007727503.1"/>
</dbReference>
<protein>
    <submittedName>
        <fullName evidence="2">Uncharacterized protein</fullName>
    </submittedName>
</protein>
<evidence type="ECO:0000256" key="1">
    <source>
        <dbReference type="SAM" id="MobiDB-lite"/>
    </source>
</evidence>